<evidence type="ECO:0000256" key="9">
    <source>
        <dbReference type="PIRNR" id="PIRNR016636"/>
    </source>
</evidence>
<feature type="transmembrane region" description="Helical" evidence="10">
    <location>
        <begin position="12"/>
        <end position="30"/>
    </location>
</feature>
<keyword evidence="4 9" id="KW-0808">Transferase</keyword>
<comment type="function">
    <text evidence="9">O-acyltransferase that catalyzes D-alanylation of both teichoic acid and lipoteichoic acid (LTA). D-alanylation of LTA plays an important role in modulating the properties of the cell wall in Gram-positive bacteria, influencing the net charge of the cell wall. Catalyzes D-alanylation from DltC carrier protein.</text>
</comment>
<dbReference type="EMBL" id="JBHTOC010000006">
    <property type="protein sequence ID" value="MFD1429644.1"/>
    <property type="molecule type" value="Genomic_DNA"/>
</dbReference>
<feature type="transmembrane region" description="Helical" evidence="10">
    <location>
        <begin position="113"/>
        <end position="131"/>
    </location>
</feature>
<evidence type="ECO:0000256" key="5">
    <source>
        <dbReference type="ARBA" id="ARBA00022692"/>
    </source>
</evidence>
<dbReference type="PANTHER" id="PTHR13285:SF23">
    <property type="entry name" value="TEICHOIC ACID D-ALANYLTRANSFERASE"/>
    <property type="match status" value="1"/>
</dbReference>
<evidence type="ECO:0000256" key="10">
    <source>
        <dbReference type="SAM" id="Phobius"/>
    </source>
</evidence>
<comment type="pathway">
    <text evidence="9">Cell wall biogenesis; lipoteichoic acid biosynthesis.</text>
</comment>
<evidence type="ECO:0000256" key="4">
    <source>
        <dbReference type="ARBA" id="ARBA00022679"/>
    </source>
</evidence>
<feature type="transmembrane region" description="Helical" evidence="10">
    <location>
        <begin position="377"/>
        <end position="397"/>
    </location>
</feature>
<sequence length="410" mass="48189">MINLQPYANPMYFVYLLIALVPLMIGLAFGRRFKIYETIVSFLLLFLIFDADKWQQGVALIGYVVFEAALVWGYHRYRSRQNQTWVFVLAVIASIMPLVVVKMTPVFSPHPSLIGFLGISYLTFKSVQMIMEMRDGTIKSFSLWAFIRFLLFFPTISSGPIDRFRRFEQDYEKIPDRDAYIDMVGKGVHYIFIGFLYKYILGYLFGTVALPQVARGAMGMRDAFFGTGLSLELVKYMYTYSMYLFFDFAGYSLFAVGVSYLMGIATPMNFNKPFIAGNIKDFWQRWHMTLSFWFRDFIFMRVTFFIMKHKLVKNRIRVSQVAYLINFLVMGFWHGVTWYYIIYGLFHAAAIIINDIWLRFKKKHRKSLPHNKWTQALAIFITFNVVCFSFLIFSGFLNQLWFAPIPHVSR</sequence>
<feature type="transmembrane region" description="Helical" evidence="10">
    <location>
        <begin position="243"/>
        <end position="266"/>
    </location>
</feature>
<evidence type="ECO:0000256" key="1">
    <source>
        <dbReference type="ARBA" id="ARBA00004651"/>
    </source>
</evidence>
<dbReference type="InterPro" id="IPR024194">
    <property type="entry name" value="Ac/AlaTfrase_AlgI/DltB"/>
</dbReference>
<dbReference type="Pfam" id="PF03062">
    <property type="entry name" value="MBOAT"/>
    <property type="match status" value="1"/>
</dbReference>
<evidence type="ECO:0000313" key="12">
    <source>
        <dbReference type="Proteomes" id="UP001597196"/>
    </source>
</evidence>
<evidence type="ECO:0000256" key="3">
    <source>
        <dbReference type="ARBA" id="ARBA00022475"/>
    </source>
</evidence>
<accession>A0ABW4CFQ5</accession>
<feature type="transmembrane region" description="Helical" evidence="10">
    <location>
        <begin position="143"/>
        <end position="161"/>
    </location>
</feature>
<keyword evidence="5 10" id="KW-0812">Transmembrane</keyword>
<feature type="transmembrane region" description="Helical" evidence="10">
    <location>
        <begin position="57"/>
        <end position="74"/>
    </location>
</feature>
<dbReference type="Proteomes" id="UP001597196">
    <property type="component" value="Unassembled WGS sequence"/>
</dbReference>
<reference evidence="12" key="1">
    <citation type="journal article" date="2019" name="Int. J. Syst. Evol. Microbiol.">
        <title>The Global Catalogue of Microorganisms (GCM) 10K type strain sequencing project: providing services to taxonomists for standard genome sequencing and annotation.</title>
        <authorList>
            <consortium name="The Broad Institute Genomics Platform"/>
            <consortium name="The Broad Institute Genome Sequencing Center for Infectious Disease"/>
            <person name="Wu L."/>
            <person name="Ma J."/>
        </authorList>
    </citation>
    <scope>NUCLEOTIDE SEQUENCE [LARGE SCALE GENOMIC DNA]</scope>
    <source>
        <strain evidence="12">CCM 8980</strain>
    </source>
</reference>
<dbReference type="NCBIfam" id="TIGR04091">
    <property type="entry name" value="LTA_dltB"/>
    <property type="match status" value="1"/>
</dbReference>
<evidence type="ECO:0000256" key="8">
    <source>
        <dbReference type="ARBA" id="ARBA00023315"/>
    </source>
</evidence>
<protein>
    <recommendedName>
        <fullName evidence="9">Teichoic acid D-alanyltransferase</fullName>
        <ecNumber evidence="9">2.3.1.-</ecNumber>
    </recommendedName>
</protein>
<feature type="transmembrane region" description="Helical" evidence="10">
    <location>
        <begin position="86"/>
        <end position="107"/>
    </location>
</feature>
<dbReference type="InterPro" id="IPR051085">
    <property type="entry name" value="MB_O-acyltransferase"/>
</dbReference>
<evidence type="ECO:0000256" key="7">
    <source>
        <dbReference type="ARBA" id="ARBA00023136"/>
    </source>
</evidence>
<keyword evidence="6 10" id="KW-1133">Transmembrane helix</keyword>
<comment type="subcellular location">
    <subcellularLocation>
        <location evidence="1">Cell membrane</location>
        <topology evidence="1">Multi-pass membrane protein</topology>
    </subcellularLocation>
</comment>
<comment type="similarity">
    <text evidence="2 9">Belongs to the membrane-bound acyltransferase family.</text>
</comment>
<feature type="transmembrane region" description="Helical" evidence="10">
    <location>
        <begin position="340"/>
        <end position="357"/>
    </location>
</feature>
<organism evidence="11 12">
    <name type="scientific">Lacticaseibacillus mingshuiensis</name>
    <dbReference type="NCBI Taxonomy" id="2799574"/>
    <lineage>
        <taxon>Bacteria</taxon>
        <taxon>Bacillati</taxon>
        <taxon>Bacillota</taxon>
        <taxon>Bacilli</taxon>
        <taxon>Lactobacillales</taxon>
        <taxon>Lactobacillaceae</taxon>
        <taxon>Lacticaseibacillus</taxon>
    </lineage>
</organism>
<dbReference type="EC" id="2.3.1.-" evidence="9"/>
<comment type="caution">
    <text evidence="11">The sequence shown here is derived from an EMBL/GenBank/DDBJ whole genome shotgun (WGS) entry which is preliminary data.</text>
</comment>
<evidence type="ECO:0000256" key="6">
    <source>
        <dbReference type="ARBA" id="ARBA00022989"/>
    </source>
</evidence>
<dbReference type="InterPro" id="IPR024024">
    <property type="entry name" value="DltB"/>
</dbReference>
<keyword evidence="12" id="KW-1185">Reference proteome</keyword>
<name>A0ABW4CFQ5_9LACO</name>
<dbReference type="InterPro" id="IPR004299">
    <property type="entry name" value="MBOAT_fam"/>
</dbReference>
<dbReference type="RefSeq" id="WP_203626732.1">
    <property type="nucleotide sequence ID" value="NZ_BOLQ01000008.1"/>
</dbReference>
<evidence type="ECO:0000256" key="2">
    <source>
        <dbReference type="ARBA" id="ARBA00010323"/>
    </source>
</evidence>
<keyword evidence="3 9" id="KW-1003">Cell membrane</keyword>
<evidence type="ECO:0000313" key="11">
    <source>
        <dbReference type="EMBL" id="MFD1429644.1"/>
    </source>
</evidence>
<proteinExistence type="inferred from homology"/>
<keyword evidence="7 9" id="KW-0472">Membrane</keyword>
<keyword evidence="8 9" id="KW-0012">Acyltransferase</keyword>
<dbReference type="PANTHER" id="PTHR13285">
    <property type="entry name" value="ACYLTRANSFERASE"/>
    <property type="match status" value="1"/>
</dbReference>
<dbReference type="PIRSF" id="PIRSF016636">
    <property type="entry name" value="AlgI_DltB"/>
    <property type="match status" value="1"/>
</dbReference>
<feature type="transmembrane region" description="Helical" evidence="10">
    <location>
        <begin position="190"/>
        <end position="211"/>
    </location>
</feature>
<gene>
    <name evidence="11" type="primary">dltB</name>
    <name evidence="11" type="ORF">ACFQ4P_05210</name>
</gene>
<dbReference type="PIRSF" id="PIRSF500216">
    <property type="entry name" value="DltB"/>
    <property type="match status" value="1"/>
</dbReference>